<reference evidence="1" key="1">
    <citation type="journal article" date="2020" name="Nature">
        <title>Giant virus diversity and host interactions through global metagenomics.</title>
        <authorList>
            <person name="Schulz F."/>
            <person name="Roux S."/>
            <person name="Paez-Espino D."/>
            <person name="Jungbluth S."/>
            <person name="Walsh D.A."/>
            <person name="Denef V.J."/>
            <person name="McMahon K.D."/>
            <person name="Konstantinidis K.T."/>
            <person name="Eloe-Fadrosh E.A."/>
            <person name="Kyrpides N.C."/>
            <person name="Woyke T."/>
        </authorList>
    </citation>
    <scope>NUCLEOTIDE SEQUENCE</scope>
    <source>
        <strain evidence="1">GVMAG-S-1101164-164</strain>
    </source>
</reference>
<proteinExistence type="predicted"/>
<accession>A0A6C0JZM2</accession>
<dbReference type="EMBL" id="MN740746">
    <property type="protein sequence ID" value="QHU09857.1"/>
    <property type="molecule type" value="Genomic_DNA"/>
</dbReference>
<sequence length="87" mass="10585">MEEWYRIVQTLKDESMDPYITGKFVEHVFLQLKNARIKEKQKFKNRMGPEFEEWVESLHTSYSDVLITNILSNDDFWLETLKRTQKI</sequence>
<evidence type="ECO:0000313" key="1">
    <source>
        <dbReference type="EMBL" id="QHU09857.1"/>
    </source>
</evidence>
<protein>
    <submittedName>
        <fullName evidence="1">Uncharacterized protein</fullName>
    </submittedName>
</protein>
<organism evidence="1">
    <name type="scientific">viral metagenome</name>
    <dbReference type="NCBI Taxonomy" id="1070528"/>
    <lineage>
        <taxon>unclassified sequences</taxon>
        <taxon>metagenomes</taxon>
        <taxon>organismal metagenomes</taxon>
    </lineage>
</organism>
<dbReference type="AlphaFoldDB" id="A0A6C0JZM2"/>
<name>A0A6C0JZM2_9ZZZZ</name>